<protein>
    <recommendedName>
        <fullName evidence="4">G protein pathway suppressor 2</fullName>
    </recommendedName>
</protein>
<dbReference type="Pfam" id="PF15991">
    <property type="entry name" value="G_path_suppress"/>
    <property type="match status" value="1"/>
</dbReference>
<dbReference type="PANTHER" id="PTHR22654:SF2">
    <property type="entry name" value="G PROTEIN PATHWAY SUPPRESSOR 2"/>
    <property type="match status" value="1"/>
</dbReference>
<feature type="compositionally biased region" description="Polar residues" evidence="2">
    <location>
        <begin position="289"/>
        <end position="303"/>
    </location>
</feature>
<feature type="region of interest" description="Disordered" evidence="2">
    <location>
        <begin position="150"/>
        <end position="173"/>
    </location>
</feature>
<dbReference type="GO" id="GO:0005667">
    <property type="term" value="C:transcription regulator complex"/>
    <property type="evidence" value="ECO:0007669"/>
    <property type="project" value="TreeGrafter"/>
</dbReference>
<proteinExistence type="predicted"/>
<keyword evidence="1" id="KW-0175">Coiled coil</keyword>
<dbReference type="AlphaFoldDB" id="A0A0B6ZVC0"/>
<feature type="coiled-coil region" evidence="1">
    <location>
        <begin position="15"/>
        <end position="88"/>
    </location>
</feature>
<dbReference type="GO" id="GO:0003712">
    <property type="term" value="F:transcription coregulator activity"/>
    <property type="evidence" value="ECO:0007669"/>
    <property type="project" value="TreeGrafter"/>
</dbReference>
<evidence type="ECO:0008006" key="4">
    <source>
        <dbReference type="Google" id="ProtNLM"/>
    </source>
</evidence>
<dbReference type="InterPro" id="IPR026094">
    <property type="entry name" value="GPS2"/>
</dbReference>
<dbReference type="PANTHER" id="PTHR22654">
    <property type="entry name" value="G PROTEIN PATHWAY SUPPRESSOR 2"/>
    <property type="match status" value="1"/>
</dbReference>
<dbReference type="GO" id="GO:0006357">
    <property type="term" value="P:regulation of transcription by RNA polymerase II"/>
    <property type="evidence" value="ECO:0007669"/>
    <property type="project" value="TreeGrafter"/>
</dbReference>
<feature type="compositionally biased region" description="Low complexity" evidence="2">
    <location>
        <begin position="403"/>
        <end position="420"/>
    </location>
</feature>
<organism evidence="3">
    <name type="scientific">Arion vulgaris</name>
    <dbReference type="NCBI Taxonomy" id="1028688"/>
    <lineage>
        <taxon>Eukaryota</taxon>
        <taxon>Metazoa</taxon>
        <taxon>Spiralia</taxon>
        <taxon>Lophotrochozoa</taxon>
        <taxon>Mollusca</taxon>
        <taxon>Gastropoda</taxon>
        <taxon>Heterobranchia</taxon>
        <taxon>Euthyneura</taxon>
        <taxon>Panpulmonata</taxon>
        <taxon>Eupulmonata</taxon>
        <taxon>Stylommatophora</taxon>
        <taxon>Helicina</taxon>
        <taxon>Arionoidea</taxon>
        <taxon>Arionidae</taxon>
        <taxon>Arion</taxon>
    </lineage>
</organism>
<gene>
    <name evidence="3" type="primary">ORF82982</name>
</gene>
<name>A0A0B6ZVC0_9EUPU</name>
<sequence length="433" mass="48650">MPALLERPKMTRAMYEALKRHIMHEREKKKQAEQEQDAMMERLRKERELRKKKEEEDSLTLEQTKEQIAQLEDKLEILKKQKSELFSQLKKVLYQEEETRRRALQKEQSELTISQPSYQHPALSTAPQPMMMHGRPALYKPTVSAPILTGMKRQRSPSPPPQSTSSSYQGYSHSEAKYAHTSDKYTHGEPKYQSHADSKFVHADPKFTHADSKYLASYPGAKAAQSSHLYTQQHAQPGDFKSSAYQQASTSHLYAANPSFQQQTAASSAGGLYPSSQPTGNKYAPPGQSAFTSYQSPFAQSHPQKALAEQFSAGYPIQRMQQPGYHTSLQLQQSMEQSASKQPGFEEKYKLAQVSQSQIRGMVPPQPQPLITQALQLQQAKTAASFVPGYSARSQQPPPGPNYPTSTSSSTYSNQTSNQGRPGYGNQSHGRYF</sequence>
<feature type="region of interest" description="Disordered" evidence="2">
    <location>
        <begin position="105"/>
        <end position="124"/>
    </location>
</feature>
<feature type="region of interest" description="Disordered" evidence="2">
    <location>
        <begin position="265"/>
        <end position="306"/>
    </location>
</feature>
<evidence type="ECO:0000313" key="3">
    <source>
        <dbReference type="EMBL" id="CEK72559.1"/>
    </source>
</evidence>
<dbReference type="EMBL" id="HACG01025694">
    <property type="protein sequence ID" value="CEK72559.1"/>
    <property type="molecule type" value="Transcribed_RNA"/>
</dbReference>
<reference evidence="3" key="1">
    <citation type="submission" date="2014-12" db="EMBL/GenBank/DDBJ databases">
        <title>Insight into the proteome of Arion vulgaris.</title>
        <authorList>
            <person name="Aradska J."/>
            <person name="Bulat T."/>
            <person name="Smidak R."/>
            <person name="Sarate P."/>
            <person name="Gangsoo J."/>
            <person name="Sialana F."/>
            <person name="Bilban M."/>
            <person name="Lubec G."/>
        </authorList>
    </citation>
    <scope>NUCLEOTIDE SEQUENCE</scope>
    <source>
        <tissue evidence="3">Skin</tissue>
    </source>
</reference>
<evidence type="ECO:0000256" key="1">
    <source>
        <dbReference type="SAM" id="Coils"/>
    </source>
</evidence>
<evidence type="ECO:0000256" key="2">
    <source>
        <dbReference type="SAM" id="MobiDB-lite"/>
    </source>
</evidence>
<feature type="region of interest" description="Disordered" evidence="2">
    <location>
        <begin position="382"/>
        <end position="433"/>
    </location>
</feature>
<feature type="compositionally biased region" description="Low complexity" evidence="2">
    <location>
        <begin position="163"/>
        <end position="173"/>
    </location>
</feature>
<accession>A0A0B6ZVC0</accession>